<dbReference type="InterPro" id="IPR006917">
    <property type="entry name" value="SOUL_heme-bd"/>
</dbReference>
<dbReference type="AlphaFoldDB" id="A0A6J7HBN8"/>
<accession>A0A6J7HBN8</accession>
<dbReference type="PANTHER" id="PTHR11220:SF58">
    <property type="entry name" value="SOUL HEME-BINDING FAMILY PROTEIN"/>
    <property type="match status" value="1"/>
</dbReference>
<dbReference type="SUPFAM" id="SSF55136">
    <property type="entry name" value="Probable bacterial effector-binding domain"/>
    <property type="match status" value="1"/>
</dbReference>
<proteinExistence type="predicted"/>
<name>A0A6J7HBN8_9ZZZZ</name>
<sequence length="187" mass="20291">MTEQQQYAVVSTVGSVELRQYARCTVADVVMQGSASSVGSQAFRPLVRYISAAQLSMTAPVLQTSSSSSSSSSSSPSSSSDSWVVSFVLPGSKGIGDYPLPTDAQVTLREIPSHLALATSWSGRWSYSSVESNTASLLRVLSDPTSPLASSYVQVGSPVWARYDPPWKPWFLRRNEVLIEVRKLEHQ</sequence>
<gene>
    <name evidence="1" type="ORF">UFOPK3576_01481</name>
</gene>
<organism evidence="1">
    <name type="scientific">freshwater metagenome</name>
    <dbReference type="NCBI Taxonomy" id="449393"/>
    <lineage>
        <taxon>unclassified sequences</taxon>
        <taxon>metagenomes</taxon>
        <taxon>ecological metagenomes</taxon>
    </lineage>
</organism>
<reference evidence="1" key="1">
    <citation type="submission" date="2020-05" db="EMBL/GenBank/DDBJ databases">
        <authorList>
            <person name="Chiriac C."/>
            <person name="Salcher M."/>
            <person name="Ghai R."/>
            <person name="Kavagutti S V."/>
        </authorList>
    </citation>
    <scope>NUCLEOTIDE SEQUENCE</scope>
</reference>
<dbReference type="EMBL" id="CAFBMO010000086">
    <property type="protein sequence ID" value="CAB4917082.1"/>
    <property type="molecule type" value="Genomic_DNA"/>
</dbReference>
<evidence type="ECO:0000313" key="1">
    <source>
        <dbReference type="EMBL" id="CAB4917082.1"/>
    </source>
</evidence>
<dbReference type="InterPro" id="IPR011256">
    <property type="entry name" value="Reg_factor_effector_dom_sf"/>
</dbReference>
<dbReference type="Pfam" id="PF04832">
    <property type="entry name" value="SOUL"/>
    <property type="match status" value="1"/>
</dbReference>
<dbReference type="PANTHER" id="PTHR11220">
    <property type="entry name" value="HEME-BINDING PROTEIN-RELATED"/>
    <property type="match status" value="1"/>
</dbReference>
<protein>
    <submittedName>
        <fullName evidence="1">Unannotated protein</fullName>
    </submittedName>
</protein>
<dbReference type="Gene3D" id="3.20.80.10">
    <property type="entry name" value="Regulatory factor, effector binding domain"/>
    <property type="match status" value="1"/>
</dbReference>